<name>A0A9X3TU90_9BACL</name>
<dbReference type="InterPro" id="IPR010094">
    <property type="entry name" value="Transposase_put_N"/>
</dbReference>
<evidence type="ECO:0000313" key="1">
    <source>
        <dbReference type="EMBL" id="MDA5111014.1"/>
    </source>
</evidence>
<proteinExistence type="predicted"/>
<sequence length="144" mass="16375">MNLTLMIKLLPTTEQHQSLLETMERFNAACNVIAEAAFAEHTANKVRLQKLVYSRIREEFGSSAQMTVRAIAKTCEAYKRDKSIKPTFKPHGAIVYDQRLLSWKGLERVSILTIWQAHLGAHRIWRVPSGASESDSRTSRSHLP</sequence>
<evidence type="ECO:0000313" key="2">
    <source>
        <dbReference type="Proteomes" id="UP001151071"/>
    </source>
</evidence>
<keyword evidence="2" id="KW-1185">Reference proteome</keyword>
<dbReference type="Proteomes" id="UP001151071">
    <property type="component" value="Unassembled WGS sequence"/>
</dbReference>
<reference evidence="1" key="1">
    <citation type="submission" date="2022-12" db="EMBL/GenBank/DDBJ databases">
        <title>Draft genome sequence of the thermophilic strain Brevibacillus thermoruber HT42, isolated from Los Humeros, Puebla, Mexico, with biotechnological potential.</title>
        <authorList>
            <person name="Lara Sanchez J."/>
            <person name="Solis Palacios R."/>
            <person name="Bustos Baena A.S."/>
            <person name="Ruz Baez A.E."/>
            <person name="Espinosa Luna G."/>
            <person name="Oliart Ros R.M."/>
        </authorList>
    </citation>
    <scope>NUCLEOTIDE SEQUENCE</scope>
    <source>
        <strain evidence="1">HT42</strain>
    </source>
</reference>
<dbReference type="EMBL" id="JAPYYP010000059">
    <property type="protein sequence ID" value="MDA5111014.1"/>
    <property type="molecule type" value="Genomic_DNA"/>
</dbReference>
<dbReference type="AlphaFoldDB" id="A0A9X3TU90"/>
<dbReference type="NCBIfam" id="TIGR01765">
    <property type="entry name" value="tspaseT_teng_N"/>
    <property type="match status" value="1"/>
</dbReference>
<dbReference type="RefSeq" id="WP_271141067.1">
    <property type="nucleotide sequence ID" value="NZ_JAPYYP010000059.1"/>
</dbReference>
<accession>A0A9X3TU90</accession>
<organism evidence="1 2">
    <name type="scientific">Brevibacillus thermoruber</name>
    <dbReference type="NCBI Taxonomy" id="33942"/>
    <lineage>
        <taxon>Bacteria</taxon>
        <taxon>Bacillati</taxon>
        <taxon>Bacillota</taxon>
        <taxon>Bacilli</taxon>
        <taxon>Bacillales</taxon>
        <taxon>Paenibacillaceae</taxon>
        <taxon>Brevibacillus</taxon>
    </lineage>
</organism>
<gene>
    <name evidence="1" type="ORF">O3V59_22010</name>
</gene>
<evidence type="ECO:0008006" key="3">
    <source>
        <dbReference type="Google" id="ProtNLM"/>
    </source>
</evidence>
<protein>
    <recommendedName>
        <fullName evidence="3">Transposase</fullName>
    </recommendedName>
</protein>
<comment type="caution">
    <text evidence="1">The sequence shown here is derived from an EMBL/GenBank/DDBJ whole genome shotgun (WGS) entry which is preliminary data.</text>
</comment>